<keyword evidence="4 7" id="KW-0812">Transmembrane</keyword>
<feature type="transmembrane region" description="Helical" evidence="7">
    <location>
        <begin position="359"/>
        <end position="380"/>
    </location>
</feature>
<evidence type="ECO:0000256" key="2">
    <source>
        <dbReference type="ARBA" id="ARBA00022448"/>
    </source>
</evidence>
<evidence type="ECO:0000256" key="4">
    <source>
        <dbReference type="ARBA" id="ARBA00022692"/>
    </source>
</evidence>
<keyword evidence="10" id="KW-1185">Reference proteome</keyword>
<evidence type="ECO:0000256" key="3">
    <source>
        <dbReference type="ARBA" id="ARBA00022475"/>
    </source>
</evidence>
<evidence type="ECO:0000256" key="1">
    <source>
        <dbReference type="ARBA" id="ARBA00004651"/>
    </source>
</evidence>
<dbReference type="InterPro" id="IPR011701">
    <property type="entry name" value="MFS"/>
</dbReference>
<feature type="transmembrane region" description="Helical" evidence="7">
    <location>
        <begin position="295"/>
        <end position="318"/>
    </location>
</feature>
<dbReference type="GO" id="GO:0022857">
    <property type="term" value="F:transmembrane transporter activity"/>
    <property type="evidence" value="ECO:0007669"/>
    <property type="project" value="InterPro"/>
</dbReference>
<feature type="transmembrane region" description="Helical" evidence="7">
    <location>
        <begin position="206"/>
        <end position="231"/>
    </location>
</feature>
<dbReference type="RefSeq" id="WP_128465963.1">
    <property type="nucleotide sequence ID" value="NZ_CP035108.1"/>
</dbReference>
<keyword evidence="6 7" id="KW-0472">Membrane</keyword>
<dbReference type="InterPro" id="IPR050171">
    <property type="entry name" value="MFS_Transporters"/>
</dbReference>
<feature type="transmembrane region" description="Helical" evidence="7">
    <location>
        <begin position="270"/>
        <end position="289"/>
    </location>
</feature>
<evidence type="ECO:0000256" key="6">
    <source>
        <dbReference type="ARBA" id="ARBA00023136"/>
    </source>
</evidence>
<feature type="transmembrane region" description="Helical" evidence="7">
    <location>
        <begin position="41"/>
        <end position="62"/>
    </location>
</feature>
<evidence type="ECO:0000256" key="5">
    <source>
        <dbReference type="ARBA" id="ARBA00022989"/>
    </source>
</evidence>
<feature type="transmembrane region" description="Helical" evidence="7">
    <location>
        <begin position="161"/>
        <end position="185"/>
    </location>
</feature>
<accession>A0A3R5X278</accession>
<dbReference type="PROSITE" id="PS50850">
    <property type="entry name" value="MFS"/>
    <property type="match status" value="1"/>
</dbReference>
<dbReference type="Pfam" id="PF07690">
    <property type="entry name" value="MFS_1"/>
    <property type="match status" value="2"/>
</dbReference>
<dbReference type="PANTHER" id="PTHR23517">
    <property type="entry name" value="RESISTANCE PROTEIN MDTM, PUTATIVE-RELATED-RELATED"/>
    <property type="match status" value="1"/>
</dbReference>
<dbReference type="Gene3D" id="1.20.1250.20">
    <property type="entry name" value="MFS general substrate transporter like domains"/>
    <property type="match status" value="2"/>
</dbReference>
<dbReference type="SUPFAM" id="SSF103473">
    <property type="entry name" value="MFS general substrate transporter"/>
    <property type="match status" value="1"/>
</dbReference>
<sequence>MQKKIQRNNFILLFTINFLITFCFAVNDSFFPIFYKPLSSNALIFGLAFTLYSVSKILLSPAVGKLLDKYRADYVLLLSLFIYTAVSCLLCFVHNPAAILVIRIMQGTACAMFRPVIYYLLNIGLDGKRGRVMGMFDLSFYSALAIAPITGGFLLSSFDFVSIFLLMIFCCSASVILFVCFFNIASLVSGKNGGCTDPNLSMGLSVYLVMFYIFCRGWGISTVAVFLPLILNRADISPAKTGIVLSAATASTALLLPFTGRLADLFHKRSLIVVGGAAVSLLIPAFNAVSDYSHFLLLAVFSGIFSAISQPASSALVIEQVPKSQLGYAMGKFNVSLAMGFSCAPLFGQMVSPSGDPAAALMMSAALGVLSALFVLLYPIKTEKKVLSFE</sequence>
<dbReference type="KEGG" id="gtl:EP073_04405"/>
<dbReference type="Proteomes" id="UP000287502">
    <property type="component" value="Chromosome"/>
</dbReference>
<evidence type="ECO:0000259" key="8">
    <source>
        <dbReference type="PROSITE" id="PS50850"/>
    </source>
</evidence>
<organism evidence="9 10">
    <name type="scientific">Geovibrio thiophilus</name>
    <dbReference type="NCBI Taxonomy" id="139438"/>
    <lineage>
        <taxon>Bacteria</taxon>
        <taxon>Pseudomonadati</taxon>
        <taxon>Deferribacterota</taxon>
        <taxon>Deferribacteres</taxon>
        <taxon>Deferribacterales</taxon>
        <taxon>Geovibrionaceae</taxon>
        <taxon>Geovibrio</taxon>
    </lineage>
</organism>
<keyword evidence="2" id="KW-0813">Transport</keyword>
<proteinExistence type="predicted"/>
<feature type="transmembrane region" description="Helical" evidence="7">
    <location>
        <begin position="74"/>
        <end position="95"/>
    </location>
</feature>
<gene>
    <name evidence="9" type="ORF">EP073_04405</name>
</gene>
<name>A0A3R5X278_9BACT</name>
<feature type="transmembrane region" description="Helical" evidence="7">
    <location>
        <begin position="243"/>
        <end position="263"/>
    </location>
</feature>
<dbReference type="OrthoDB" id="9815311at2"/>
<evidence type="ECO:0000256" key="7">
    <source>
        <dbReference type="SAM" id="Phobius"/>
    </source>
</evidence>
<comment type="subcellular location">
    <subcellularLocation>
        <location evidence="1">Cell membrane</location>
        <topology evidence="1">Multi-pass membrane protein</topology>
    </subcellularLocation>
</comment>
<protein>
    <submittedName>
        <fullName evidence="9">MFS transporter</fullName>
    </submittedName>
</protein>
<feature type="transmembrane region" description="Helical" evidence="7">
    <location>
        <begin position="330"/>
        <end position="347"/>
    </location>
</feature>
<dbReference type="InterPro" id="IPR036259">
    <property type="entry name" value="MFS_trans_sf"/>
</dbReference>
<dbReference type="GO" id="GO:0005886">
    <property type="term" value="C:plasma membrane"/>
    <property type="evidence" value="ECO:0007669"/>
    <property type="project" value="UniProtKB-SubCell"/>
</dbReference>
<keyword evidence="5 7" id="KW-1133">Transmembrane helix</keyword>
<feature type="domain" description="Major facilitator superfamily (MFS) profile" evidence="8">
    <location>
        <begin position="205"/>
        <end position="390"/>
    </location>
</feature>
<evidence type="ECO:0000313" key="9">
    <source>
        <dbReference type="EMBL" id="QAR32676.1"/>
    </source>
</evidence>
<dbReference type="AlphaFoldDB" id="A0A3R5X278"/>
<dbReference type="EMBL" id="CP035108">
    <property type="protein sequence ID" value="QAR32676.1"/>
    <property type="molecule type" value="Genomic_DNA"/>
</dbReference>
<evidence type="ECO:0000313" key="10">
    <source>
        <dbReference type="Proteomes" id="UP000287502"/>
    </source>
</evidence>
<dbReference type="InterPro" id="IPR020846">
    <property type="entry name" value="MFS_dom"/>
</dbReference>
<feature type="transmembrane region" description="Helical" evidence="7">
    <location>
        <begin position="133"/>
        <end position="155"/>
    </location>
</feature>
<feature type="transmembrane region" description="Helical" evidence="7">
    <location>
        <begin position="101"/>
        <end position="121"/>
    </location>
</feature>
<keyword evidence="3" id="KW-1003">Cell membrane</keyword>
<reference evidence="9 10" key="1">
    <citation type="submission" date="2019-01" db="EMBL/GenBank/DDBJ databases">
        <title>Geovibrio thiophilus DSM 11263, complete genome.</title>
        <authorList>
            <person name="Spring S."/>
            <person name="Bunk B."/>
            <person name="Sproer C."/>
        </authorList>
    </citation>
    <scope>NUCLEOTIDE SEQUENCE [LARGE SCALE GENOMIC DNA]</scope>
    <source>
        <strain evidence="9 10">DSM 11263</strain>
    </source>
</reference>
<feature type="transmembrane region" description="Helical" evidence="7">
    <location>
        <begin position="12"/>
        <end position="35"/>
    </location>
</feature>